<comment type="caution">
    <text evidence="3">Lacks conserved residue(s) required for the propagation of feature annotation.</text>
</comment>
<dbReference type="PANTHER" id="PTHR11705">
    <property type="entry name" value="PROTEASE FAMILY M14 CARBOXYPEPTIDASE A,B"/>
    <property type="match status" value="1"/>
</dbReference>
<evidence type="ECO:0000259" key="4">
    <source>
        <dbReference type="PROSITE" id="PS52035"/>
    </source>
</evidence>
<comment type="cofactor">
    <cofactor evidence="1">
        <name>Zn(2+)</name>
        <dbReference type="ChEBI" id="CHEBI:29105"/>
    </cofactor>
</comment>
<dbReference type="SMART" id="SM00631">
    <property type="entry name" value="Zn_pept"/>
    <property type="match status" value="1"/>
</dbReference>
<evidence type="ECO:0000313" key="6">
    <source>
        <dbReference type="Proteomes" id="UP001158576"/>
    </source>
</evidence>
<reference evidence="5 6" key="1">
    <citation type="submission" date="2021-04" db="EMBL/GenBank/DDBJ databases">
        <authorList>
            <person name="Bliznina A."/>
        </authorList>
    </citation>
    <scope>NUCLEOTIDE SEQUENCE [LARGE SCALE GENOMIC DNA]</scope>
</reference>
<evidence type="ECO:0000313" key="5">
    <source>
        <dbReference type="EMBL" id="CAG5091440.1"/>
    </source>
</evidence>
<dbReference type="Proteomes" id="UP001158576">
    <property type="component" value="Chromosome PAR"/>
</dbReference>
<dbReference type="Pfam" id="PF00246">
    <property type="entry name" value="Peptidase_M14"/>
    <property type="match status" value="1"/>
</dbReference>
<gene>
    <name evidence="5" type="ORF">OKIOD_LOCUS4607</name>
</gene>
<organism evidence="5 6">
    <name type="scientific">Oikopleura dioica</name>
    <name type="common">Tunicate</name>
    <dbReference type="NCBI Taxonomy" id="34765"/>
    <lineage>
        <taxon>Eukaryota</taxon>
        <taxon>Metazoa</taxon>
        <taxon>Chordata</taxon>
        <taxon>Tunicata</taxon>
        <taxon>Appendicularia</taxon>
        <taxon>Copelata</taxon>
        <taxon>Oikopleuridae</taxon>
        <taxon>Oikopleura</taxon>
    </lineage>
</organism>
<dbReference type="PANTHER" id="PTHR11705:SF91">
    <property type="entry name" value="FI01817P-RELATED"/>
    <property type="match status" value="1"/>
</dbReference>
<feature type="domain" description="Peptidase M14" evidence="4">
    <location>
        <begin position="104"/>
        <end position="398"/>
    </location>
</feature>
<name>A0ABN7S7G7_OIKDI</name>
<evidence type="ECO:0000256" key="2">
    <source>
        <dbReference type="ARBA" id="ARBA00005988"/>
    </source>
</evidence>
<dbReference type="InterPro" id="IPR000834">
    <property type="entry name" value="Peptidase_M14"/>
</dbReference>
<sequence>MKLSTAFISAAFADPQSAAERLTEVGSRANNLLSLVEQNGSQGQFNKVKKWVNRFAKGLADINTSACSLPAEAAVDRAMGGLCQEVDSVAAMIRSYARDYGCTAGYPNKRLMQKLGPQTRKLMRVADHAGKCSGIRKRTFRSTRATVASSHRNKLEAIQLNEGSNPTVMIVCGMRANDFESAKTCADLAENNNFAEDFPGMNFIIAPVANPSGYDYALNNDRYWTKTREANSVCVGTDLTRNFDVNFEVSDDPCSNEYSGASSLSTWEASALNDFISSQENLEALLVVETKADEFNVVTPTKQDSNALRKLLPRVFKSSEPFKTTRPQESRSGFLEDSFVGQVEQVATVQLEHRADSNLENLQSLVASFAEDITKKNSHAPAFIDSIMWAEDNVFLTT</sequence>
<dbReference type="EMBL" id="OU015568">
    <property type="protein sequence ID" value="CAG5091440.1"/>
    <property type="molecule type" value="Genomic_DNA"/>
</dbReference>
<keyword evidence="6" id="KW-1185">Reference proteome</keyword>
<evidence type="ECO:0000256" key="1">
    <source>
        <dbReference type="ARBA" id="ARBA00001947"/>
    </source>
</evidence>
<evidence type="ECO:0000256" key="3">
    <source>
        <dbReference type="PROSITE-ProRule" id="PRU01379"/>
    </source>
</evidence>
<accession>A0ABN7S7G7</accession>
<dbReference type="PROSITE" id="PS52035">
    <property type="entry name" value="PEPTIDASE_M14"/>
    <property type="match status" value="1"/>
</dbReference>
<protein>
    <submittedName>
        <fullName evidence="5">Oidioi.mRNA.OKI2018_I69.PAR.g13049.t1.cds</fullName>
    </submittedName>
</protein>
<dbReference type="Gene3D" id="3.40.630.10">
    <property type="entry name" value="Zn peptidases"/>
    <property type="match status" value="1"/>
</dbReference>
<dbReference type="SUPFAM" id="SSF53187">
    <property type="entry name" value="Zn-dependent exopeptidases"/>
    <property type="match status" value="1"/>
</dbReference>
<comment type="similarity">
    <text evidence="2 3">Belongs to the peptidase M14 family.</text>
</comment>
<proteinExistence type="inferred from homology"/>